<dbReference type="SMR" id="A0A194VUK8"/>
<accession>A0A194VUK8</accession>
<evidence type="ECO:0000313" key="3">
    <source>
        <dbReference type="Proteomes" id="UP000078559"/>
    </source>
</evidence>
<feature type="compositionally biased region" description="Acidic residues" evidence="1">
    <location>
        <begin position="1"/>
        <end position="12"/>
    </location>
</feature>
<feature type="region of interest" description="Disordered" evidence="1">
    <location>
        <begin position="1"/>
        <end position="56"/>
    </location>
</feature>
<feature type="compositionally biased region" description="Basic and acidic residues" evidence="1">
    <location>
        <begin position="38"/>
        <end position="52"/>
    </location>
</feature>
<dbReference type="Proteomes" id="UP000078559">
    <property type="component" value="Chromosome 3"/>
</dbReference>
<dbReference type="EMBL" id="CM003100">
    <property type="protein sequence ID" value="KUI67598.1"/>
    <property type="molecule type" value="Genomic_DNA"/>
</dbReference>
<protein>
    <submittedName>
        <fullName evidence="2">Uncharacterized protein</fullName>
    </submittedName>
</protein>
<dbReference type="OrthoDB" id="5241306at2759"/>
<feature type="region of interest" description="Disordered" evidence="1">
    <location>
        <begin position="75"/>
        <end position="110"/>
    </location>
</feature>
<sequence length="125" mass="13718">MPPAIEEEEELEYASSSEHTASPHQLAGDDAVLINTFDKYEQPSRQPDREESPVPVVSDIPLVVSDIPQVVAGISNGVAAPPPQPQHNPQPSAVIEKGTRKSRKRKASPKLVRMLLDPFQEKDMC</sequence>
<reference evidence="2" key="1">
    <citation type="submission" date="2014-12" db="EMBL/GenBank/DDBJ databases">
        <title>Genome Sequence of Valsa Canker Pathogens Uncovers a Specific Adaption of Colonization on Woody Bark.</title>
        <authorList>
            <person name="Yin Z."/>
            <person name="Liu H."/>
            <person name="Gao X."/>
            <person name="Li Z."/>
            <person name="Song N."/>
            <person name="Ke X."/>
            <person name="Dai Q."/>
            <person name="Wu Y."/>
            <person name="Sun Y."/>
            <person name="Xu J.-R."/>
            <person name="Kang Z.K."/>
            <person name="Wang L."/>
            <person name="Huang L."/>
        </authorList>
    </citation>
    <scope>NUCLEOTIDE SEQUENCE [LARGE SCALE GENOMIC DNA]</scope>
    <source>
        <strain evidence="2">03-8</strain>
    </source>
</reference>
<gene>
    <name evidence="2" type="ORF">VM1G_03389</name>
</gene>
<dbReference type="AlphaFoldDB" id="A0A194VUK8"/>
<evidence type="ECO:0000256" key="1">
    <source>
        <dbReference type="SAM" id="MobiDB-lite"/>
    </source>
</evidence>
<keyword evidence="3" id="KW-1185">Reference proteome</keyword>
<name>A0A194VUK8_CYTMA</name>
<proteinExistence type="predicted"/>
<organism evidence="2 3">
    <name type="scientific">Cytospora mali</name>
    <name type="common">Apple Valsa canker fungus</name>
    <name type="synonym">Valsa mali</name>
    <dbReference type="NCBI Taxonomy" id="578113"/>
    <lineage>
        <taxon>Eukaryota</taxon>
        <taxon>Fungi</taxon>
        <taxon>Dikarya</taxon>
        <taxon>Ascomycota</taxon>
        <taxon>Pezizomycotina</taxon>
        <taxon>Sordariomycetes</taxon>
        <taxon>Sordariomycetidae</taxon>
        <taxon>Diaporthales</taxon>
        <taxon>Cytosporaceae</taxon>
        <taxon>Cytospora</taxon>
    </lineage>
</organism>
<evidence type="ECO:0000313" key="2">
    <source>
        <dbReference type="EMBL" id="KUI67598.1"/>
    </source>
</evidence>